<feature type="region of interest" description="Disordered" evidence="1">
    <location>
        <begin position="71"/>
        <end position="124"/>
    </location>
</feature>
<accession>A0ABR3Y463</accession>
<protein>
    <submittedName>
        <fullName evidence="2">Uncharacterized protein</fullName>
    </submittedName>
</protein>
<proteinExistence type="predicted"/>
<dbReference type="Proteomes" id="UP001586593">
    <property type="component" value="Unassembled WGS sequence"/>
</dbReference>
<name>A0ABR3Y463_9PEZI</name>
<evidence type="ECO:0000313" key="3">
    <source>
        <dbReference type="Proteomes" id="UP001586593"/>
    </source>
</evidence>
<reference evidence="2 3" key="1">
    <citation type="journal article" date="2024" name="Commun. Biol.">
        <title>Comparative genomic analysis of thermophilic fungi reveals convergent evolutionary adaptations and gene losses.</title>
        <authorList>
            <person name="Steindorff A.S."/>
            <person name="Aguilar-Pontes M.V."/>
            <person name="Robinson A.J."/>
            <person name="Andreopoulos B."/>
            <person name="LaButti K."/>
            <person name="Kuo A."/>
            <person name="Mondo S."/>
            <person name="Riley R."/>
            <person name="Otillar R."/>
            <person name="Haridas S."/>
            <person name="Lipzen A."/>
            <person name="Grimwood J."/>
            <person name="Schmutz J."/>
            <person name="Clum A."/>
            <person name="Reid I.D."/>
            <person name="Moisan M.C."/>
            <person name="Butler G."/>
            <person name="Nguyen T.T.M."/>
            <person name="Dewar K."/>
            <person name="Conant G."/>
            <person name="Drula E."/>
            <person name="Henrissat B."/>
            <person name="Hansel C."/>
            <person name="Singer S."/>
            <person name="Hutchinson M.I."/>
            <person name="de Vries R.P."/>
            <person name="Natvig D.O."/>
            <person name="Powell A.J."/>
            <person name="Tsang A."/>
            <person name="Grigoriev I.V."/>
        </authorList>
    </citation>
    <scope>NUCLEOTIDE SEQUENCE [LARGE SCALE GENOMIC DNA]</scope>
    <source>
        <strain evidence="2 3">ATCC 24622</strain>
    </source>
</reference>
<gene>
    <name evidence="2" type="ORF">VTK73DRAFT_134</name>
</gene>
<organism evidence="2 3">
    <name type="scientific">Phialemonium thermophilum</name>
    <dbReference type="NCBI Taxonomy" id="223376"/>
    <lineage>
        <taxon>Eukaryota</taxon>
        <taxon>Fungi</taxon>
        <taxon>Dikarya</taxon>
        <taxon>Ascomycota</taxon>
        <taxon>Pezizomycotina</taxon>
        <taxon>Sordariomycetes</taxon>
        <taxon>Sordariomycetidae</taxon>
        <taxon>Cephalothecales</taxon>
        <taxon>Cephalothecaceae</taxon>
        <taxon>Phialemonium</taxon>
    </lineage>
</organism>
<comment type="caution">
    <text evidence="2">The sequence shown here is derived from an EMBL/GenBank/DDBJ whole genome shotgun (WGS) entry which is preliminary data.</text>
</comment>
<feature type="compositionally biased region" description="Basic residues" evidence="1">
    <location>
        <begin position="87"/>
        <end position="99"/>
    </location>
</feature>
<sequence>MPLPTAASTTTADQSTSTTEPDTNIDEKPELQASGTEEEDWYEPHPGVPVRLEGSGLGLYHSGGSFRGGMAAKGYGPSTKGRPTGVARRHSRPRIRVRSLKSSTHTIDNPPIRRISSDVPDQSTLGGAIFPTSSQLVERIEETSTATLLGKTSCERGESNARDSCSLREDANVELSTNVVMTPSSPGFLSTPSLCFTDFSNFTGMAAVATNGKGDRSDSTCTTVCGQDVTDTAPEIPSIVCNGTEPGEVGATLRPDAYGWDAEFERKVSTHLTLAPCAGARKAGFRRGLQRVFSFGG</sequence>
<evidence type="ECO:0000256" key="1">
    <source>
        <dbReference type="SAM" id="MobiDB-lite"/>
    </source>
</evidence>
<feature type="compositionally biased region" description="Low complexity" evidence="1">
    <location>
        <begin position="1"/>
        <end position="19"/>
    </location>
</feature>
<dbReference type="EMBL" id="JAZHXJ010000010">
    <property type="protein sequence ID" value="KAL1883059.1"/>
    <property type="molecule type" value="Genomic_DNA"/>
</dbReference>
<keyword evidence="3" id="KW-1185">Reference proteome</keyword>
<feature type="region of interest" description="Disordered" evidence="1">
    <location>
        <begin position="1"/>
        <end position="48"/>
    </location>
</feature>
<evidence type="ECO:0000313" key="2">
    <source>
        <dbReference type="EMBL" id="KAL1883059.1"/>
    </source>
</evidence>